<evidence type="ECO:0000256" key="4">
    <source>
        <dbReference type="ARBA" id="ARBA00023136"/>
    </source>
</evidence>
<feature type="transmembrane region" description="Helical" evidence="5">
    <location>
        <begin position="152"/>
        <end position="172"/>
    </location>
</feature>
<name>A0A4S8J3P4_MUSBA</name>
<feature type="region of interest" description="Disordered" evidence="6">
    <location>
        <begin position="29"/>
        <end position="48"/>
    </location>
</feature>
<evidence type="ECO:0000313" key="7">
    <source>
        <dbReference type="EMBL" id="THU56028.1"/>
    </source>
</evidence>
<evidence type="ECO:0000256" key="6">
    <source>
        <dbReference type="SAM" id="MobiDB-lite"/>
    </source>
</evidence>
<reference evidence="7 8" key="1">
    <citation type="journal article" date="2019" name="Nat. Plants">
        <title>Genome sequencing of Musa balbisiana reveals subgenome evolution and function divergence in polyploid bananas.</title>
        <authorList>
            <person name="Yao X."/>
        </authorList>
    </citation>
    <scope>NUCLEOTIDE SEQUENCE [LARGE SCALE GENOMIC DNA]</scope>
    <source>
        <strain evidence="8">cv. DH-PKW</strain>
        <tissue evidence="7">Leaves</tissue>
    </source>
</reference>
<proteinExistence type="inferred from homology"/>
<evidence type="ECO:0000256" key="1">
    <source>
        <dbReference type="ARBA" id="ARBA00004141"/>
    </source>
</evidence>
<dbReference type="Pfam" id="PF05653">
    <property type="entry name" value="Mg_trans_NIPA"/>
    <property type="match status" value="1"/>
</dbReference>
<comment type="function">
    <text evidence="5">Acts as a Mg(2+) transporter. Can also transport other divalent cations such as Fe(2+), Sr(2+), Ba(2+), Mn(2+) and Co(2+) but to a much less extent than Mg(2+).</text>
</comment>
<comment type="subunit">
    <text evidence="5">Homodimer.</text>
</comment>
<keyword evidence="2 5" id="KW-0812">Transmembrane</keyword>
<dbReference type="AlphaFoldDB" id="A0A4S8J3P4"/>
<comment type="caution">
    <text evidence="5">Lacks conserved residue(s) required for the propagation of feature annotation.</text>
</comment>
<comment type="similarity">
    <text evidence="5">Belongs to the NIPA (TC 2.A.7) family.</text>
</comment>
<dbReference type="Proteomes" id="UP000317650">
    <property type="component" value="Chromosome 11"/>
</dbReference>
<dbReference type="GO" id="GO:0005769">
    <property type="term" value="C:early endosome"/>
    <property type="evidence" value="ECO:0007669"/>
    <property type="project" value="UniProtKB-SubCell"/>
</dbReference>
<keyword evidence="5" id="KW-0967">Endosome</keyword>
<keyword evidence="8" id="KW-1185">Reference proteome</keyword>
<accession>A0A4S8J3P4</accession>
<keyword evidence="5" id="KW-0460">Magnesium</keyword>
<dbReference type="InterPro" id="IPR008521">
    <property type="entry name" value="Mg_trans_NIPA"/>
</dbReference>
<keyword evidence="5" id="KW-0406">Ion transport</keyword>
<evidence type="ECO:0000256" key="5">
    <source>
        <dbReference type="RuleBase" id="RU363078"/>
    </source>
</evidence>
<keyword evidence="5" id="KW-0813">Transport</keyword>
<sequence>MALFKWDGAYSTGSLFSLALPEARGLVDERPDVARTTDQDSTNGGPPPAAGSPHLFADNLNGFLLAVAFIGPGFIVKKQGLRRAGASGSRAGVGGYGYLLKPLWWIGMVTMIFGEIANFMAYIFAPAVLVMSIKAIEIAIKLILEGINHAGYFQTWVFAVVAISCIIVQLNYLNKVRA</sequence>
<dbReference type="PANTHER" id="PTHR12570:SF25">
    <property type="entry name" value="MAGNESIUM TRANSPORTER-RELATED"/>
    <property type="match status" value="1"/>
</dbReference>
<evidence type="ECO:0000313" key="8">
    <source>
        <dbReference type="Proteomes" id="UP000317650"/>
    </source>
</evidence>
<dbReference type="PANTHER" id="PTHR12570">
    <property type="match status" value="1"/>
</dbReference>
<gene>
    <name evidence="7" type="ORF">C4D60_Mb11t12960</name>
</gene>
<organism evidence="7 8">
    <name type="scientific">Musa balbisiana</name>
    <name type="common">Banana</name>
    <dbReference type="NCBI Taxonomy" id="52838"/>
    <lineage>
        <taxon>Eukaryota</taxon>
        <taxon>Viridiplantae</taxon>
        <taxon>Streptophyta</taxon>
        <taxon>Embryophyta</taxon>
        <taxon>Tracheophyta</taxon>
        <taxon>Spermatophyta</taxon>
        <taxon>Magnoliopsida</taxon>
        <taxon>Liliopsida</taxon>
        <taxon>Zingiberales</taxon>
        <taxon>Musaceae</taxon>
        <taxon>Musa</taxon>
    </lineage>
</organism>
<dbReference type="STRING" id="52838.A0A4S8J3P4"/>
<feature type="transmembrane region" description="Helical" evidence="5">
    <location>
        <begin position="60"/>
        <end position="76"/>
    </location>
</feature>
<comment type="subcellular location">
    <subcellularLocation>
        <location evidence="5">Cell membrane</location>
        <topology evidence="5">Multi-pass membrane protein</topology>
    </subcellularLocation>
    <subcellularLocation>
        <location evidence="5">Early endosome</location>
    </subcellularLocation>
    <subcellularLocation>
        <location evidence="1">Membrane</location>
        <topology evidence="1">Multi-pass membrane protein</topology>
    </subcellularLocation>
</comment>
<dbReference type="GO" id="GO:0015095">
    <property type="term" value="F:magnesium ion transmembrane transporter activity"/>
    <property type="evidence" value="ECO:0007669"/>
    <property type="project" value="UniProtKB-UniRule"/>
</dbReference>
<evidence type="ECO:0000256" key="3">
    <source>
        <dbReference type="ARBA" id="ARBA00022989"/>
    </source>
</evidence>
<evidence type="ECO:0000256" key="2">
    <source>
        <dbReference type="ARBA" id="ARBA00022692"/>
    </source>
</evidence>
<protein>
    <recommendedName>
        <fullName evidence="5">Probable magnesium transporter</fullName>
    </recommendedName>
</protein>
<dbReference type="EMBL" id="PYDT01000007">
    <property type="protein sequence ID" value="THU56028.1"/>
    <property type="molecule type" value="Genomic_DNA"/>
</dbReference>
<keyword evidence="5" id="KW-1003">Cell membrane</keyword>
<feature type="compositionally biased region" description="Basic and acidic residues" evidence="6">
    <location>
        <begin position="29"/>
        <end position="38"/>
    </location>
</feature>
<keyword evidence="3 5" id="KW-1133">Transmembrane helix</keyword>
<dbReference type="GO" id="GO:0005886">
    <property type="term" value="C:plasma membrane"/>
    <property type="evidence" value="ECO:0007669"/>
    <property type="project" value="UniProtKB-SubCell"/>
</dbReference>
<comment type="caution">
    <text evidence="7">The sequence shown here is derived from an EMBL/GenBank/DDBJ whole genome shotgun (WGS) entry which is preliminary data.</text>
</comment>
<keyword evidence="4 5" id="KW-0472">Membrane</keyword>